<gene>
    <name evidence="2" type="ORF">BN2614_LOCUS2</name>
</gene>
<sequence length="82" mass="8594">MNPTASINGSFLLSPATSPQGTPLTGMFLPLKPTLPSSRASLKASWCISMDFTSVVTLTGAKVTRFKNTTLPSGTLLILPNV</sequence>
<dbReference type="AlphaFoldDB" id="A0A9X9LDT0"/>
<evidence type="ECO:0000313" key="3">
    <source>
        <dbReference type="Proteomes" id="UP000269945"/>
    </source>
</evidence>
<keyword evidence="3" id="KW-1185">Reference proteome</keyword>
<accession>A0A9X9LDT0</accession>
<protein>
    <submittedName>
        <fullName evidence="2">Uncharacterized protein</fullName>
    </submittedName>
</protein>
<reference evidence="2 3" key="1">
    <citation type="submission" date="2018-10" db="EMBL/GenBank/DDBJ databases">
        <authorList>
            <person name="Ekblom R."/>
            <person name="Jareborg N."/>
        </authorList>
    </citation>
    <scope>NUCLEOTIDE SEQUENCE [LARGE SCALE GENOMIC DNA]</scope>
    <source>
        <tissue evidence="2">Muscle</tissue>
    </source>
</reference>
<evidence type="ECO:0000313" key="2">
    <source>
        <dbReference type="EMBL" id="VCW61419.1"/>
    </source>
</evidence>
<dbReference type="Proteomes" id="UP000269945">
    <property type="component" value="Unassembled WGS sequence"/>
</dbReference>
<organism evidence="2 3">
    <name type="scientific">Gulo gulo</name>
    <name type="common">Wolverine</name>
    <name type="synonym">Gluton</name>
    <dbReference type="NCBI Taxonomy" id="48420"/>
    <lineage>
        <taxon>Eukaryota</taxon>
        <taxon>Metazoa</taxon>
        <taxon>Chordata</taxon>
        <taxon>Craniata</taxon>
        <taxon>Vertebrata</taxon>
        <taxon>Euteleostomi</taxon>
        <taxon>Mammalia</taxon>
        <taxon>Eutheria</taxon>
        <taxon>Laurasiatheria</taxon>
        <taxon>Carnivora</taxon>
        <taxon>Caniformia</taxon>
        <taxon>Musteloidea</taxon>
        <taxon>Mustelidae</taxon>
        <taxon>Guloninae</taxon>
        <taxon>Gulo</taxon>
    </lineage>
</organism>
<evidence type="ECO:0000256" key="1">
    <source>
        <dbReference type="SAM" id="MobiDB-lite"/>
    </source>
</evidence>
<feature type="region of interest" description="Disordered" evidence="1">
    <location>
        <begin position="1"/>
        <end position="21"/>
    </location>
</feature>
<proteinExistence type="predicted"/>
<comment type="caution">
    <text evidence="2">The sequence shown here is derived from an EMBL/GenBank/DDBJ whole genome shotgun (WGS) entry which is preliminary data.</text>
</comment>
<dbReference type="EMBL" id="CYRY02001118">
    <property type="protein sequence ID" value="VCW61419.1"/>
    <property type="molecule type" value="Genomic_DNA"/>
</dbReference>
<name>A0A9X9LDT0_GULGU</name>